<protein>
    <submittedName>
        <fullName evidence="2">Uncharacterized protein</fullName>
    </submittedName>
</protein>
<dbReference type="EMBL" id="RCHS01001465">
    <property type="protein sequence ID" value="RMX53346.1"/>
    <property type="molecule type" value="Genomic_DNA"/>
</dbReference>
<gene>
    <name evidence="2" type="ORF">pdam_00018688</name>
</gene>
<evidence type="ECO:0000313" key="2">
    <source>
        <dbReference type="EMBL" id="RMX53346.1"/>
    </source>
</evidence>
<organism evidence="2 3">
    <name type="scientific">Pocillopora damicornis</name>
    <name type="common">Cauliflower coral</name>
    <name type="synonym">Millepora damicornis</name>
    <dbReference type="NCBI Taxonomy" id="46731"/>
    <lineage>
        <taxon>Eukaryota</taxon>
        <taxon>Metazoa</taxon>
        <taxon>Cnidaria</taxon>
        <taxon>Anthozoa</taxon>
        <taxon>Hexacorallia</taxon>
        <taxon>Scleractinia</taxon>
        <taxon>Astrocoeniina</taxon>
        <taxon>Pocilloporidae</taxon>
        <taxon>Pocillopora</taxon>
    </lineage>
</organism>
<feature type="compositionally biased region" description="Acidic residues" evidence="1">
    <location>
        <begin position="19"/>
        <end position="34"/>
    </location>
</feature>
<comment type="caution">
    <text evidence="2">The sequence shown here is derived from an EMBL/GenBank/DDBJ whole genome shotgun (WGS) entry which is preliminary data.</text>
</comment>
<dbReference type="AlphaFoldDB" id="A0A3M6UI77"/>
<evidence type="ECO:0000256" key="1">
    <source>
        <dbReference type="SAM" id="MobiDB-lite"/>
    </source>
</evidence>
<name>A0A3M6UI77_POCDA</name>
<proteinExistence type="predicted"/>
<evidence type="ECO:0000313" key="3">
    <source>
        <dbReference type="Proteomes" id="UP000275408"/>
    </source>
</evidence>
<keyword evidence="3" id="KW-1185">Reference proteome</keyword>
<reference evidence="2 3" key="1">
    <citation type="journal article" date="2018" name="Sci. Rep.">
        <title>Comparative analysis of the Pocillopora damicornis genome highlights role of immune system in coral evolution.</title>
        <authorList>
            <person name="Cunning R."/>
            <person name="Bay R.A."/>
            <person name="Gillette P."/>
            <person name="Baker A.C."/>
            <person name="Traylor-Knowles N."/>
        </authorList>
    </citation>
    <scope>NUCLEOTIDE SEQUENCE [LARGE SCALE GENOMIC DNA]</scope>
    <source>
        <strain evidence="2">RSMAS</strain>
        <tissue evidence="2">Whole animal</tissue>
    </source>
</reference>
<sequence length="327" mass="35973">MDSEDRQSESNDGARNERDDDLDDRSEVVQDEITPDIGDSPQPGASSFSPTEFCVCPGETTLLLDINEAICPLCGKLIDKTVKEATTSAADESGASANGHVDALISTLVQGLVIVPPEASLEDEIFASTQENWSVDTDLPCEEGQGGIKIPVESISHPSVQVPCPPLLLKFFVLKQDHIDVNEMLFSLHFIEYSEQGRVTSSVRQLEQHLGMRFQVVPLGKEHSTQAESKHLHTINVDQQITVTFQLLGQCERKFLLHGDTFEVPLIRIKSLCQNRIPGSVAQVCVMPICEPGEVCQDHIKMTINTGHTIHIMLIPIWSSRPADQGE</sequence>
<feature type="compositionally biased region" description="Basic and acidic residues" evidence="1">
    <location>
        <begin position="1"/>
        <end position="18"/>
    </location>
</feature>
<accession>A0A3M6UI77</accession>
<feature type="region of interest" description="Disordered" evidence="1">
    <location>
        <begin position="1"/>
        <end position="49"/>
    </location>
</feature>
<dbReference type="OrthoDB" id="5960360at2759"/>
<dbReference type="Proteomes" id="UP000275408">
    <property type="component" value="Unassembled WGS sequence"/>
</dbReference>